<feature type="region of interest" description="Disordered" evidence="9">
    <location>
        <begin position="707"/>
        <end position="827"/>
    </location>
</feature>
<dbReference type="AlphaFoldDB" id="A0A7R9G9Z5"/>
<sequence length="1057" mass="114397">MLAWRARDSTAGQQPGFEGSSFSFEARTERDGRRIQVLEPQAKRILNMNGALFDKWITNVPIKHDLCFEKGRKVLCGDAGSRFPAIRARYCPPCAEIQVTVSFSQEPEWVTVFSWRHESPVHRGWDFGSVTRMHPQWFRAIAAGRDLRMHKRGCATANGDPSASGGCEHCSPGSLRGTWLPARDGFFLAFIPGVVGVGDASGAESGERDRREGSVRCAGHHLFWFLVFLKDEFHPFIEALLPHVKAFSYTWFNLQAAKRKYFKKHEKRMSLEEERRTKEELMSEKPEVKQKWASRLLGKLRKDITQDCREDFVLSVTGKKAAICVLSNPDQKGKMRRIDCLRQADKANALSGLVPEKSVCDEKHNAKYKGDFYAGNTQINPYCGIQDPTNTILAAGVFTALELWRLSKASIMHGSANSVGIGIDGPIHNIKIENPPPTYYNSYSPTNMDTHGTLLSASPYSPPHLITVGDTGKMVVSGISLGVGVDIPKSESMGFELRMGGPQPSAMSPAETHGKPGQGLHALTNTGQTQGHVQALTAASVSVAMPVRAPSSDESLCSEDGHQVGLSPQQTSQHVELNGGLTVSDSHGLQVGHTLGVTTIPTSTYYSNHSPSKYRENGDTFTDFVTLVCQDAHGAHSPSHATNLPTVLNVSTSSLKHSTKATLQYSSAMLPPPYTTTCRPVTIIRSLGDYDAHNGGHASEMTIGLTMDSTTDQSPQTHSEEEDSSAAVLTPIETQSLSPQHQGQNHNSPPHGLGHPESHLQLHSQHELQQNPVSPSGQHDQQMHCRPHSGPLNTNTGPNGKDKVGNNRHGTSVTIMRPISPTGSPRNDYAFAHIHGAQQNVSRSEATLGYNVTFTTSINSNGTLGVNEEEQQQQQQSGSGSADGDAHHGGGGLISQGNNLTLFATTSGARTSMRAIPVSVPRWNPSHFVNVDDNMEYQIMSTLIPTTPASSSPEGPLMEDVGADGGAGGAMGANGEPGLDGMDHVSVSVPITVPVSLGPGNDDGKHGVTMVPHHHQHHHHHHQQQQQLGLHPHHLQHHCISRQATMSVIGKAESPSA</sequence>
<evidence type="ECO:0000256" key="9">
    <source>
        <dbReference type="SAM" id="MobiDB-lite"/>
    </source>
</evidence>
<keyword evidence="12" id="KW-1185">Reference proteome</keyword>
<dbReference type="GO" id="GO:0000978">
    <property type="term" value="F:RNA polymerase II cis-regulatory region sequence-specific DNA binding"/>
    <property type="evidence" value="ECO:0007669"/>
    <property type="project" value="TreeGrafter"/>
</dbReference>
<feature type="coiled-coil region" evidence="8">
    <location>
        <begin position="254"/>
        <end position="291"/>
    </location>
</feature>
<dbReference type="PANTHER" id="PTHR11492">
    <property type="entry name" value="NUCLEAR FACTOR I"/>
    <property type="match status" value="1"/>
</dbReference>
<feature type="compositionally biased region" description="Basic residues" evidence="9">
    <location>
        <begin position="1012"/>
        <end position="1023"/>
    </location>
</feature>
<dbReference type="PROSITE" id="PS51080">
    <property type="entry name" value="CTF_NFI_2"/>
    <property type="match status" value="1"/>
</dbReference>
<feature type="region of interest" description="Disordered" evidence="9">
    <location>
        <begin position="861"/>
        <end position="897"/>
    </location>
</feature>
<evidence type="ECO:0000256" key="3">
    <source>
        <dbReference type="ARBA" id="ARBA00023015"/>
    </source>
</evidence>
<evidence type="ECO:0000256" key="2">
    <source>
        <dbReference type="ARBA" id="ARBA00022705"/>
    </source>
</evidence>
<protein>
    <recommendedName>
        <fullName evidence="10">CTF/NF-I domain-containing protein</fullName>
    </recommendedName>
</protein>
<dbReference type="OrthoDB" id="10055441at2759"/>
<keyword evidence="2" id="KW-0235">DNA replication</keyword>
<dbReference type="SMART" id="SM00523">
    <property type="entry name" value="DWA"/>
    <property type="match status" value="1"/>
</dbReference>
<name>A0A7R9G9Z5_9CRUS</name>
<dbReference type="EMBL" id="CAJPEX010000080">
    <property type="protein sequence ID" value="CAG0913151.1"/>
    <property type="molecule type" value="Genomic_DNA"/>
</dbReference>
<feature type="domain" description="CTF/NF-I" evidence="10">
    <location>
        <begin position="222"/>
        <end position="416"/>
    </location>
</feature>
<dbReference type="PANTHER" id="PTHR11492:SF8">
    <property type="entry name" value="NUCLEAR FACTOR I, ISOFORM B"/>
    <property type="match status" value="1"/>
</dbReference>
<comment type="subcellular location">
    <subcellularLocation>
        <location evidence="1">Nucleus</location>
    </subcellularLocation>
</comment>
<evidence type="ECO:0000259" key="10">
    <source>
        <dbReference type="PROSITE" id="PS51080"/>
    </source>
</evidence>
<dbReference type="EMBL" id="OA882117">
    <property type="protein sequence ID" value="CAD7272999.1"/>
    <property type="molecule type" value="Genomic_DNA"/>
</dbReference>
<dbReference type="InterPro" id="IPR003619">
    <property type="entry name" value="MAD_homology1_Dwarfin-type"/>
</dbReference>
<dbReference type="InterPro" id="IPR020604">
    <property type="entry name" value="CTF/NFI_DNA-bd-dom"/>
</dbReference>
<feature type="region of interest" description="Disordered" evidence="9">
    <location>
        <begin position="1009"/>
        <end position="1032"/>
    </location>
</feature>
<dbReference type="Pfam" id="PF10524">
    <property type="entry name" value="NfI_DNAbd_pre-N"/>
    <property type="match status" value="1"/>
</dbReference>
<keyword evidence="8" id="KW-0175">Coiled coil</keyword>
<dbReference type="GO" id="GO:0006260">
    <property type="term" value="P:DNA replication"/>
    <property type="evidence" value="ECO:0007669"/>
    <property type="project" value="UniProtKB-KW"/>
</dbReference>
<reference evidence="11" key="1">
    <citation type="submission" date="2020-11" db="EMBL/GenBank/DDBJ databases">
        <authorList>
            <person name="Tran Van P."/>
        </authorList>
    </citation>
    <scope>NUCLEOTIDE SEQUENCE</scope>
</reference>
<evidence type="ECO:0000256" key="7">
    <source>
        <dbReference type="ARBA" id="ARBA00023242"/>
    </source>
</evidence>
<feature type="compositionally biased region" description="Basic and acidic residues" evidence="9">
    <location>
        <begin position="754"/>
        <end position="766"/>
    </location>
</feature>
<feature type="compositionally biased region" description="Polar residues" evidence="9">
    <location>
        <begin position="771"/>
        <end position="780"/>
    </location>
</feature>
<proteinExistence type="predicted"/>
<evidence type="ECO:0000256" key="1">
    <source>
        <dbReference type="ARBA" id="ARBA00004123"/>
    </source>
</evidence>
<organism evidence="11">
    <name type="scientific">Notodromas monacha</name>
    <dbReference type="NCBI Taxonomy" id="399045"/>
    <lineage>
        <taxon>Eukaryota</taxon>
        <taxon>Metazoa</taxon>
        <taxon>Ecdysozoa</taxon>
        <taxon>Arthropoda</taxon>
        <taxon>Crustacea</taxon>
        <taxon>Oligostraca</taxon>
        <taxon>Ostracoda</taxon>
        <taxon>Podocopa</taxon>
        <taxon>Podocopida</taxon>
        <taxon>Cypridocopina</taxon>
        <taxon>Cypridoidea</taxon>
        <taxon>Cyprididae</taxon>
        <taxon>Notodromas</taxon>
    </lineage>
</organism>
<keyword evidence="3" id="KW-0805">Transcription regulation</keyword>
<dbReference type="GO" id="GO:0005634">
    <property type="term" value="C:nucleus"/>
    <property type="evidence" value="ECO:0007669"/>
    <property type="project" value="UniProtKB-SubCell"/>
</dbReference>
<keyword evidence="5" id="KW-0010">Activator</keyword>
<keyword evidence="4" id="KW-0238">DNA-binding</keyword>
<evidence type="ECO:0000313" key="12">
    <source>
        <dbReference type="Proteomes" id="UP000678499"/>
    </source>
</evidence>
<feature type="region of interest" description="Disordered" evidence="9">
    <location>
        <begin position="1"/>
        <end position="20"/>
    </location>
</feature>
<accession>A0A7R9G9Z5</accession>
<keyword evidence="6" id="KW-0804">Transcription</keyword>
<feature type="compositionally biased region" description="Polar residues" evidence="9">
    <location>
        <begin position="707"/>
        <end position="717"/>
    </location>
</feature>
<dbReference type="GO" id="GO:0045893">
    <property type="term" value="P:positive regulation of DNA-templated transcription"/>
    <property type="evidence" value="ECO:0007669"/>
    <property type="project" value="UniProtKB-ARBA"/>
</dbReference>
<evidence type="ECO:0000256" key="4">
    <source>
        <dbReference type="ARBA" id="ARBA00023125"/>
    </source>
</evidence>
<gene>
    <name evidence="11" type="ORF">NMOB1V02_LOCUS907</name>
</gene>
<dbReference type="InterPro" id="IPR019548">
    <property type="entry name" value="CTF/NFI_DNA-bd_N"/>
</dbReference>
<feature type="compositionally biased region" description="Polar residues" evidence="9">
    <location>
        <begin position="732"/>
        <end position="748"/>
    </location>
</feature>
<evidence type="ECO:0000256" key="6">
    <source>
        <dbReference type="ARBA" id="ARBA00023163"/>
    </source>
</evidence>
<dbReference type="GO" id="GO:0000981">
    <property type="term" value="F:DNA-binding transcription factor activity, RNA polymerase II-specific"/>
    <property type="evidence" value="ECO:0007669"/>
    <property type="project" value="TreeGrafter"/>
</dbReference>
<evidence type="ECO:0000256" key="5">
    <source>
        <dbReference type="ARBA" id="ARBA00023159"/>
    </source>
</evidence>
<dbReference type="InterPro" id="IPR000647">
    <property type="entry name" value="CTF/NFI"/>
</dbReference>
<dbReference type="Proteomes" id="UP000678499">
    <property type="component" value="Unassembled WGS sequence"/>
</dbReference>
<feature type="compositionally biased region" description="Low complexity" evidence="9">
    <location>
        <begin position="872"/>
        <end position="883"/>
    </location>
</feature>
<evidence type="ECO:0000256" key="8">
    <source>
        <dbReference type="SAM" id="Coils"/>
    </source>
</evidence>
<keyword evidence="7" id="KW-0539">Nucleus</keyword>
<evidence type="ECO:0000313" key="11">
    <source>
        <dbReference type="EMBL" id="CAD7272999.1"/>
    </source>
</evidence>